<evidence type="ECO:0000259" key="8">
    <source>
        <dbReference type="SMART" id="SM00906"/>
    </source>
</evidence>
<feature type="region of interest" description="Disordered" evidence="7">
    <location>
        <begin position="113"/>
        <end position="139"/>
    </location>
</feature>
<dbReference type="GO" id="GO:0008270">
    <property type="term" value="F:zinc ion binding"/>
    <property type="evidence" value="ECO:0007669"/>
    <property type="project" value="InterPro"/>
</dbReference>
<dbReference type="Proteomes" id="UP000758603">
    <property type="component" value="Unassembled WGS sequence"/>
</dbReference>
<dbReference type="GeneID" id="70135630"/>
<evidence type="ECO:0000256" key="6">
    <source>
        <dbReference type="ARBA" id="ARBA00023242"/>
    </source>
</evidence>
<reference evidence="9" key="1">
    <citation type="journal article" date="2021" name="Nat. Commun.">
        <title>Genetic determinants of endophytism in the Arabidopsis root mycobiome.</title>
        <authorList>
            <person name="Mesny F."/>
            <person name="Miyauchi S."/>
            <person name="Thiergart T."/>
            <person name="Pickel B."/>
            <person name="Atanasova L."/>
            <person name="Karlsson M."/>
            <person name="Huettel B."/>
            <person name="Barry K.W."/>
            <person name="Haridas S."/>
            <person name="Chen C."/>
            <person name="Bauer D."/>
            <person name="Andreopoulos W."/>
            <person name="Pangilinan J."/>
            <person name="LaButti K."/>
            <person name="Riley R."/>
            <person name="Lipzen A."/>
            <person name="Clum A."/>
            <person name="Drula E."/>
            <person name="Henrissat B."/>
            <person name="Kohler A."/>
            <person name="Grigoriev I.V."/>
            <person name="Martin F.M."/>
            <person name="Hacquard S."/>
        </authorList>
    </citation>
    <scope>NUCLEOTIDE SEQUENCE</scope>
    <source>
        <strain evidence="9">MPI-SDFR-AT-0073</strain>
    </source>
</reference>
<proteinExistence type="predicted"/>
<dbReference type="InterPro" id="IPR051430">
    <property type="entry name" value="Fungal_TF_Env_Response"/>
</dbReference>
<keyword evidence="1" id="KW-0479">Metal-binding</keyword>
<keyword evidence="4" id="KW-0238">DNA-binding</keyword>
<comment type="caution">
    <text evidence="9">The sequence shown here is derived from an EMBL/GenBank/DDBJ whole genome shotgun (WGS) entry which is preliminary data.</text>
</comment>
<organism evidence="9 10">
    <name type="scientific">Truncatella angustata</name>
    <dbReference type="NCBI Taxonomy" id="152316"/>
    <lineage>
        <taxon>Eukaryota</taxon>
        <taxon>Fungi</taxon>
        <taxon>Dikarya</taxon>
        <taxon>Ascomycota</taxon>
        <taxon>Pezizomycotina</taxon>
        <taxon>Sordariomycetes</taxon>
        <taxon>Xylariomycetidae</taxon>
        <taxon>Amphisphaeriales</taxon>
        <taxon>Sporocadaceae</taxon>
        <taxon>Truncatella</taxon>
    </lineage>
</organism>
<accession>A0A9P8URE2</accession>
<dbReference type="AlphaFoldDB" id="A0A9P8URE2"/>
<keyword evidence="5" id="KW-0804">Transcription</keyword>
<dbReference type="RefSeq" id="XP_045961306.1">
    <property type="nucleotide sequence ID" value="XM_046106739.1"/>
</dbReference>
<dbReference type="OrthoDB" id="4337792at2759"/>
<dbReference type="Pfam" id="PF00172">
    <property type="entry name" value="Zn_clus"/>
    <property type="match status" value="1"/>
</dbReference>
<evidence type="ECO:0000313" key="9">
    <source>
        <dbReference type="EMBL" id="KAH6657072.1"/>
    </source>
</evidence>
<feature type="domain" description="Xylanolytic transcriptional activator regulatory" evidence="8">
    <location>
        <begin position="347"/>
        <end position="421"/>
    </location>
</feature>
<evidence type="ECO:0000256" key="7">
    <source>
        <dbReference type="SAM" id="MobiDB-lite"/>
    </source>
</evidence>
<dbReference type="EMBL" id="JAGPXC010000002">
    <property type="protein sequence ID" value="KAH6657072.1"/>
    <property type="molecule type" value="Genomic_DNA"/>
</dbReference>
<keyword evidence="2" id="KW-0862">Zinc</keyword>
<sequence>MTSVMDEPERRRRRPAVRRKIKCNREKPCNNCLKSDPRNCIYETQSSQPTRPRVARPSENGGCHLQGSSSTGKSLEIQNFPSSSQGDASSKATAGGGVPPAWYVDSIKGKTSQLERQLSQAGTTPAPQSATPSASTIEANSSSLGGTWFVLREQGVRPIVRSVTHKTRHFGQSHWINNVTLLKDLMVLIEPLLREGTYPVLPNLQKAKSLSKAIKANWRPAWPTSITSELPSKELSDVLVDRYLRTLESVHRIVHVPSFKRDYGALWVSEDKPDPSFLVLLKLILAIGAATYDDHFSLRISATRWVYEAQTWIAQPNTKHQLTLQGLQVHILLLFAREIVDVSGDSVYIATGDLFRRAIVMGLNRDPVHLPHKSHLVAEMRRRIWNTVLELCIQSSLTSGGPPLFSFDDFDTEPPSNLDDDQLGGTDEPIPKPLAQFTEVSLALSLRKILPIRLAITKSLNNLRSACTYEETLQLDAELRKGYKDITRVLQSFRSRLEPGTSGFGFQAVDFVMQRYMAALHIPFFGPSLEQAAFAFSRKVVIDASLKIWYLVRPTLQGLNGSHINGTNPSNSEDFSRIAACGAGMFRLAATQAGILIAAELKTQLQENDSLGPAPVRPDLLAVLRDAQSWSLHCIKSGECNIKGYLMSCMIMALVDGLIRNASSEELPHLLIKAAVKSQDTTIPILEQFARQSQSEGTAEVHHVSYSTPSDADWDLIMADTLLNGGNTDSINWMIDDGAIPGASFW</sequence>
<feature type="region of interest" description="Disordered" evidence="7">
    <location>
        <begin position="34"/>
        <end position="97"/>
    </location>
</feature>
<evidence type="ECO:0000256" key="2">
    <source>
        <dbReference type="ARBA" id="ARBA00022833"/>
    </source>
</evidence>
<dbReference type="GO" id="GO:0000978">
    <property type="term" value="F:RNA polymerase II cis-regulatory region sequence-specific DNA binding"/>
    <property type="evidence" value="ECO:0007669"/>
    <property type="project" value="TreeGrafter"/>
</dbReference>
<dbReference type="InterPro" id="IPR007219">
    <property type="entry name" value="XnlR_reg_dom"/>
</dbReference>
<feature type="compositionally biased region" description="Polar residues" evidence="7">
    <location>
        <begin position="66"/>
        <end position="92"/>
    </location>
</feature>
<evidence type="ECO:0000256" key="4">
    <source>
        <dbReference type="ARBA" id="ARBA00023125"/>
    </source>
</evidence>
<protein>
    <recommendedName>
        <fullName evidence="8">Xylanolytic transcriptional activator regulatory domain-containing protein</fullName>
    </recommendedName>
</protein>
<dbReference type="InterPro" id="IPR001138">
    <property type="entry name" value="Zn2Cys6_DnaBD"/>
</dbReference>
<keyword evidence="10" id="KW-1185">Reference proteome</keyword>
<dbReference type="GO" id="GO:0001228">
    <property type="term" value="F:DNA-binding transcription activator activity, RNA polymerase II-specific"/>
    <property type="evidence" value="ECO:0007669"/>
    <property type="project" value="TreeGrafter"/>
</dbReference>
<dbReference type="Pfam" id="PF04082">
    <property type="entry name" value="Fungal_trans"/>
    <property type="match status" value="1"/>
</dbReference>
<gene>
    <name evidence="9" type="ORF">BKA67DRAFT_655365</name>
</gene>
<dbReference type="GO" id="GO:0006351">
    <property type="term" value="P:DNA-templated transcription"/>
    <property type="evidence" value="ECO:0007669"/>
    <property type="project" value="InterPro"/>
</dbReference>
<evidence type="ECO:0000313" key="10">
    <source>
        <dbReference type="Proteomes" id="UP000758603"/>
    </source>
</evidence>
<keyword evidence="3" id="KW-0805">Transcription regulation</keyword>
<dbReference type="SMART" id="SM00906">
    <property type="entry name" value="Fungal_trans"/>
    <property type="match status" value="1"/>
</dbReference>
<dbReference type="GO" id="GO:0005634">
    <property type="term" value="C:nucleus"/>
    <property type="evidence" value="ECO:0007669"/>
    <property type="project" value="TreeGrafter"/>
</dbReference>
<dbReference type="CDD" id="cd12148">
    <property type="entry name" value="fungal_TF_MHR"/>
    <property type="match status" value="1"/>
</dbReference>
<evidence type="ECO:0000256" key="1">
    <source>
        <dbReference type="ARBA" id="ARBA00022723"/>
    </source>
</evidence>
<evidence type="ECO:0000256" key="5">
    <source>
        <dbReference type="ARBA" id="ARBA00023163"/>
    </source>
</evidence>
<evidence type="ECO:0000256" key="3">
    <source>
        <dbReference type="ARBA" id="ARBA00023015"/>
    </source>
</evidence>
<name>A0A9P8URE2_9PEZI</name>
<dbReference type="CDD" id="cd00067">
    <property type="entry name" value="GAL4"/>
    <property type="match status" value="1"/>
</dbReference>
<keyword evidence="6" id="KW-0539">Nucleus</keyword>
<dbReference type="PANTHER" id="PTHR31944">
    <property type="entry name" value="HEME-RESPONSIVE ZINC FINGER TRANSCRIPTION FACTOR HAP1"/>
    <property type="match status" value="1"/>
</dbReference>
<dbReference type="PANTHER" id="PTHR31944:SF131">
    <property type="entry name" value="HEME-RESPONSIVE ZINC FINGER TRANSCRIPTION FACTOR HAP1"/>
    <property type="match status" value="1"/>
</dbReference>